<dbReference type="InterPro" id="IPR036388">
    <property type="entry name" value="WH-like_DNA-bd_sf"/>
</dbReference>
<dbReference type="PROSITE" id="PS50043">
    <property type="entry name" value="HTH_LUXR_2"/>
    <property type="match status" value="1"/>
</dbReference>
<feature type="domain" description="HTH luxR-type" evidence="3">
    <location>
        <begin position="874"/>
        <end position="938"/>
    </location>
</feature>
<comment type="caution">
    <text evidence="4">The sequence shown here is derived from an EMBL/GenBank/DDBJ whole genome shotgun (WGS) entry which is preliminary data.</text>
</comment>
<dbReference type="SUPFAM" id="SSF46894">
    <property type="entry name" value="C-terminal effector domain of the bipartite response regulators"/>
    <property type="match status" value="1"/>
</dbReference>
<evidence type="ECO:0000256" key="1">
    <source>
        <dbReference type="ARBA" id="ARBA00022741"/>
    </source>
</evidence>
<dbReference type="PANTHER" id="PTHR16305">
    <property type="entry name" value="TESTICULAR SOLUBLE ADENYLYL CYCLASE"/>
    <property type="match status" value="1"/>
</dbReference>
<dbReference type="InterPro" id="IPR041664">
    <property type="entry name" value="AAA_16"/>
</dbReference>
<organism evidence="4 5">
    <name type="scientific">Frankia nepalensis</name>
    <dbReference type="NCBI Taxonomy" id="1836974"/>
    <lineage>
        <taxon>Bacteria</taxon>
        <taxon>Bacillati</taxon>
        <taxon>Actinomycetota</taxon>
        <taxon>Actinomycetes</taxon>
        <taxon>Frankiales</taxon>
        <taxon>Frankiaceae</taxon>
        <taxon>Frankia</taxon>
    </lineage>
</organism>
<dbReference type="InterPro" id="IPR000792">
    <property type="entry name" value="Tscrpt_reg_LuxR_C"/>
</dbReference>
<keyword evidence="2" id="KW-0067">ATP-binding</keyword>
<evidence type="ECO:0000313" key="4">
    <source>
        <dbReference type="EMBL" id="MBL7630878.1"/>
    </source>
</evidence>
<dbReference type="SMART" id="SM00421">
    <property type="entry name" value="HTH_LUXR"/>
    <property type="match status" value="1"/>
</dbReference>
<keyword evidence="5" id="KW-1185">Reference proteome</keyword>
<dbReference type="Pfam" id="PF00196">
    <property type="entry name" value="GerE"/>
    <property type="match status" value="1"/>
</dbReference>
<dbReference type="GO" id="GO:0005524">
    <property type="term" value="F:ATP binding"/>
    <property type="evidence" value="ECO:0007669"/>
    <property type="project" value="UniProtKB-KW"/>
</dbReference>
<dbReference type="EMBL" id="JAEACQ010000255">
    <property type="protein sequence ID" value="MBL7630878.1"/>
    <property type="molecule type" value="Genomic_DNA"/>
</dbReference>
<dbReference type="InterPro" id="IPR016032">
    <property type="entry name" value="Sig_transdc_resp-reg_C-effctor"/>
</dbReference>
<dbReference type="Gene3D" id="1.10.10.10">
    <property type="entry name" value="Winged helix-like DNA-binding domain superfamily/Winged helix DNA-binding domain"/>
    <property type="match status" value="1"/>
</dbReference>
<dbReference type="PANTHER" id="PTHR16305:SF35">
    <property type="entry name" value="TRANSCRIPTIONAL ACTIVATOR DOMAIN"/>
    <property type="match status" value="1"/>
</dbReference>
<dbReference type="InterPro" id="IPR027417">
    <property type="entry name" value="P-loop_NTPase"/>
</dbReference>
<dbReference type="Pfam" id="PF13191">
    <property type="entry name" value="AAA_16"/>
    <property type="match status" value="1"/>
</dbReference>
<dbReference type="Proteomes" id="UP000604475">
    <property type="component" value="Unassembled WGS sequence"/>
</dbReference>
<dbReference type="AlphaFoldDB" id="A0A937RQL9"/>
<gene>
    <name evidence="4" type="ORF">I7412_27695</name>
</gene>
<accession>A0A937RQL9</accession>
<dbReference type="CDD" id="cd06170">
    <property type="entry name" value="LuxR_C_like"/>
    <property type="match status" value="1"/>
</dbReference>
<evidence type="ECO:0000259" key="3">
    <source>
        <dbReference type="PROSITE" id="PS50043"/>
    </source>
</evidence>
<sequence>MSGGRMLASGGGTAAREAFVGRHEALRTLRDAFATADGGTPVTLLVEGPAGIGKTSLVARFIAETAPPCVLRASGEEDETSLAFGVLDQVLAAVPAAVPATAAGRGRGRAGGADVDPLVVGAELVDLIGEAQTAGVVVLLVEDLHWADRPSLRALAFALRRLRHDRVLTVLTTRDVESPQLTDGLRRLLTAPDAPWLRLTGLDADDVRALQTALGGEPLSGRAADRLRAHAEGNPLHLRALLAQVPAAALNDLGAPLPAPRSYAPLIAARLAQGGTDLAGLVGAAAVLGPHCPLPLAGALAGLADPLPALERAVQADLLAELPDHAIGFPHPLTHAAAYQQLGPAARAALHTRAAALVDDPAVRLRHLVRAASGPDPALSAELAAAGRRQAGAGSWTAAADQLSAAARLAARRAERERLTLEATECLVLAGELADQEAMVDTLRGFGENGWRSYVLGRIALTAGRHADAAALLDDAWRLVVADGAAPPADGQEPTVGAGGQELDRDLAARIAGQLAQLNASIINPLEAYRWARLALRLAPPERTLDDMLHFMPLNSLGRLGRAEEALVQVADLPGPAQASVVDLDRLLARAELRLTTDDLAGARADLVGLLAAARDRSATFRIYGTQMLALAEFRAGHWDDAVVHVDLALTLAVDTDQGNLANYGRMLATSMYAARGDWAATEGLMRAAAAEESVDAIRDAFGVVSIAHARGDGTTVAQTLIPLLGAGSYLDDPGVLIWMYEVLDGLSALGDLNRASELLVPFEQLATRRRRRQAMACAARARAAIEAARDNRAGAEAAYQAGLAHLDGLDMPFEEALLRLGYGALLRRSGRRRAAAEQLSAAHEILDRLGAAPYLERCARELAACGLRPHARGYADADLLTPQELAVARRAVRLSNREIARELFISVKTVEFHLRNVYAKLAVTSRAQLPDRLGAEP</sequence>
<dbReference type="SUPFAM" id="SSF52540">
    <property type="entry name" value="P-loop containing nucleoside triphosphate hydrolases"/>
    <property type="match status" value="1"/>
</dbReference>
<reference evidence="4" key="1">
    <citation type="submission" date="2020-12" db="EMBL/GenBank/DDBJ databases">
        <title>Genomic characterization of non-nitrogen-fixing Frankia strains.</title>
        <authorList>
            <person name="Carlos-Shanley C."/>
            <person name="Guerra T."/>
            <person name="Hahn D."/>
        </authorList>
    </citation>
    <scope>NUCLEOTIDE SEQUENCE</scope>
    <source>
        <strain evidence="4">CN6</strain>
    </source>
</reference>
<name>A0A937RQL9_9ACTN</name>
<keyword evidence="1" id="KW-0547">Nucleotide-binding</keyword>
<proteinExistence type="predicted"/>
<protein>
    <submittedName>
        <fullName evidence="4">AAA family ATPase</fullName>
    </submittedName>
</protein>
<evidence type="ECO:0000313" key="5">
    <source>
        <dbReference type="Proteomes" id="UP000604475"/>
    </source>
</evidence>
<dbReference type="GO" id="GO:0005737">
    <property type="term" value="C:cytoplasm"/>
    <property type="evidence" value="ECO:0007669"/>
    <property type="project" value="TreeGrafter"/>
</dbReference>
<dbReference type="GO" id="GO:0006355">
    <property type="term" value="P:regulation of DNA-templated transcription"/>
    <property type="evidence" value="ECO:0007669"/>
    <property type="project" value="InterPro"/>
</dbReference>
<dbReference type="GO" id="GO:0003677">
    <property type="term" value="F:DNA binding"/>
    <property type="evidence" value="ECO:0007669"/>
    <property type="project" value="InterPro"/>
</dbReference>
<dbReference type="GO" id="GO:0004016">
    <property type="term" value="F:adenylate cyclase activity"/>
    <property type="evidence" value="ECO:0007669"/>
    <property type="project" value="TreeGrafter"/>
</dbReference>
<dbReference type="RefSeq" id="WP_203005652.1">
    <property type="nucleotide sequence ID" value="NZ_JADWYU010000139.1"/>
</dbReference>
<dbReference type="Gene3D" id="3.40.50.300">
    <property type="entry name" value="P-loop containing nucleotide triphosphate hydrolases"/>
    <property type="match status" value="1"/>
</dbReference>
<evidence type="ECO:0000256" key="2">
    <source>
        <dbReference type="ARBA" id="ARBA00022840"/>
    </source>
</evidence>